<gene>
    <name evidence="2" type="ORF">PHYSODRAFT_473082</name>
</gene>
<proteinExistence type="predicted"/>
<protein>
    <recommendedName>
        <fullName evidence="1">ABM domain-containing protein</fullName>
    </recommendedName>
</protein>
<dbReference type="AlphaFoldDB" id="G4YJJ3"/>
<dbReference type="Pfam" id="PF03992">
    <property type="entry name" value="ABM"/>
    <property type="match status" value="1"/>
</dbReference>
<organism evidence="2 3">
    <name type="scientific">Phytophthora sojae (strain P6497)</name>
    <name type="common">Soybean stem and root rot agent</name>
    <name type="synonym">Phytophthora megasperma f. sp. glycines</name>
    <dbReference type="NCBI Taxonomy" id="1094619"/>
    <lineage>
        <taxon>Eukaryota</taxon>
        <taxon>Sar</taxon>
        <taxon>Stramenopiles</taxon>
        <taxon>Oomycota</taxon>
        <taxon>Peronosporomycetes</taxon>
        <taxon>Peronosporales</taxon>
        <taxon>Peronosporaceae</taxon>
        <taxon>Phytophthora</taxon>
    </lineage>
</organism>
<reference evidence="2 3" key="1">
    <citation type="journal article" date="2006" name="Science">
        <title>Phytophthora genome sequences uncover evolutionary origins and mechanisms of pathogenesis.</title>
        <authorList>
            <person name="Tyler B.M."/>
            <person name="Tripathy S."/>
            <person name="Zhang X."/>
            <person name="Dehal P."/>
            <person name="Jiang R.H."/>
            <person name="Aerts A."/>
            <person name="Arredondo F.D."/>
            <person name="Baxter L."/>
            <person name="Bensasson D."/>
            <person name="Beynon J.L."/>
            <person name="Chapman J."/>
            <person name="Damasceno C.M."/>
            <person name="Dorrance A.E."/>
            <person name="Dou D."/>
            <person name="Dickerman A.W."/>
            <person name="Dubchak I.L."/>
            <person name="Garbelotto M."/>
            <person name="Gijzen M."/>
            <person name="Gordon S.G."/>
            <person name="Govers F."/>
            <person name="Grunwald N.J."/>
            <person name="Huang W."/>
            <person name="Ivors K.L."/>
            <person name="Jones R.W."/>
            <person name="Kamoun S."/>
            <person name="Krampis K."/>
            <person name="Lamour K.H."/>
            <person name="Lee M.K."/>
            <person name="McDonald W.H."/>
            <person name="Medina M."/>
            <person name="Meijer H.J."/>
            <person name="Nordberg E.K."/>
            <person name="Maclean D.J."/>
            <person name="Ospina-Giraldo M.D."/>
            <person name="Morris P.F."/>
            <person name="Phuntumart V."/>
            <person name="Putnam N.H."/>
            <person name="Rash S."/>
            <person name="Rose J.K."/>
            <person name="Sakihama Y."/>
            <person name="Salamov A.A."/>
            <person name="Savidor A."/>
            <person name="Scheuring C.F."/>
            <person name="Smith B.M."/>
            <person name="Sobral B.W."/>
            <person name="Terry A."/>
            <person name="Torto-Alalibo T.A."/>
            <person name="Win J."/>
            <person name="Xu Z."/>
            <person name="Zhang H."/>
            <person name="Grigoriev I.V."/>
            <person name="Rokhsar D.S."/>
            <person name="Boore J.L."/>
        </authorList>
    </citation>
    <scope>NUCLEOTIDE SEQUENCE [LARGE SCALE GENOMIC DNA]</scope>
    <source>
        <strain evidence="2 3">P6497</strain>
    </source>
</reference>
<dbReference type="InterPro" id="IPR011008">
    <property type="entry name" value="Dimeric_a/b-barrel"/>
</dbReference>
<dbReference type="SUPFAM" id="SSF54909">
    <property type="entry name" value="Dimeric alpha+beta barrel"/>
    <property type="match status" value="1"/>
</dbReference>
<dbReference type="GeneID" id="20654309"/>
<evidence type="ECO:0000313" key="2">
    <source>
        <dbReference type="EMBL" id="EGZ29948.1"/>
    </source>
</evidence>
<dbReference type="PROSITE" id="PS51725">
    <property type="entry name" value="ABM"/>
    <property type="match status" value="1"/>
</dbReference>
<dbReference type="OMA" id="NIADPRK"/>
<dbReference type="SMR" id="G4YJJ3"/>
<evidence type="ECO:0000259" key="1">
    <source>
        <dbReference type="PROSITE" id="PS51725"/>
    </source>
</evidence>
<feature type="domain" description="ABM" evidence="1">
    <location>
        <begin position="3"/>
        <end position="94"/>
    </location>
</feature>
<dbReference type="InterPro" id="IPR007138">
    <property type="entry name" value="ABM_dom"/>
</dbReference>
<name>G4YJJ3_PHYSP</name>
<sequence length="100" mass="11356">MVFTVIVGLYAKVGKVVEEQLRAKLADAAHTYSKDANVVGWHPMQNIADPRKWTIVERLDQESSLAKHREDPEYKAFASALLPLLENGLESMHVHQFKEL</sequence>
<dbReference type="STRING" id="1094619.G4YJJ3"/>
<dbReference type="Gene3D" id="3.30.70.100">
    <property type="match status" value="1"/>
</dbReference>
<keyword evidence="3" id="KW-1185">Reference proteome</keyword>
<dbReference type="KEGG" id="psoj:PHYSODRAFT_473082"/>
<accession>G4YJJ3</accession>
<dbReference type="EMBL" id="JH159151">
    <property type="protein sequence ID" value="EGZ29948.1"/>
    <property type="molecule type" value="Genomic_DNA"/>
</dbReference>
<dbReference type="PANTHER" id="PTHR38052:SF1">
    <property type="entry name" value="ABM DOMAIN-CONTAINING PROTEIN"/>
    <property type="match status" value="1"/>
</dbReference>
<evidence type="ECO:0000313" key="3">
    <source>
        <dbReference type="Proteomes" id="UP000002640"/>
    </source>
</evidence>
<dbReference type="PANTHER" id="PTHR38052">
    <property type="entry name" value="EXPRESSED PROTEIN"/>
    <property type="match status" value="1"/>
</dbReference>
<dbReference type="RefSeq" id="XP_009517223.1">
    <property type="nucleotide sequence ID" value="XM_009518928.1"/>
</dbReference>
<dbReference type="InParanoid" id="G4YJJ3"/>
<dbReference type="Proteomes" id="UP000002640">
    <property type="component" value="Unassembled WGS sequence"/>
</dbReference>